<name>A0ABX0TUZ4_9SPHN</name>
<evidence type="ECO:0000313" key="3">
    <source>
        <dbReference type="Proteomes" id="UP000727456"/>
    </source>
</evidence>
<dbReference type="PANTHER" id="PTHR30399">
    <property type="entry name" value="UNCHARACTERIZED PROTEIN YGJP"/>
    <property type="match status" value="1"/>
</dbReference>
<comment type="caution">
    <text evidence="2">The sequence shown here is derived from an EMBL/GenBank/DDBJ whole genome shotgun (WGS) entry which is preliminary data.</text>
</comment>
<sequence>MNFTWSTARSELSFSGGGRTAVLQVRRSPRARSMRLIVDPRDGAVRLTLPTRASLKQAMAWVESKRGWIEAQLGALPVTTPLAPGAIVPFEGKPLTLVWAADQGRKVAIDGDRLLVGGPEAHLAARTLRWLRSEALERLEDETRFLAGKAGVTIGRVGIGDPKSRWGSCTSSGDIRYSWRLILAPAEVRIATVAHEVAHRLHMHHGPDFHRAVAELLGHEPKQERGWLKKHGHTLHAIGR</sequence>
<protein>
    <recommendedName>
        <fullName evidence="1">YgjP-like metallopeptidase domain-containing protein</fullName>
    </recommendedName>
</protein>
<reference evidence="2 3" key="1">
    <citation type="submission" date="2020-03" db="EMBL/GenBank/DDBJ databases">
        <title>Genomic Encyclopedia of Type Strains, Phase III (KMG-III): the genomes of soil and plant-associated and newly described type strains.</title>
        <authorList>
            <person name="Whitman W."/>
        </authorList>
    </citation>
    <scope>NUCLEOTIDE SEQUENCE [LARGE SCALE GENOMIC DNA]</scope>
    <source>
        <strain evidence="2 3">CECT 8804</strain>
    </source>
</reference>
<dbReference type="Gene3D" id="3.30.2010.10">
    <property type="entry name" value="Metalloproteases ('zincins'), catalytic domain"/>
    <property type="match status" value="1"/>
</dbReference>
<dbReference type="Pfam" id="PF01863">
    <property type="entry name" value="YgjP-like"/>
    <property type="match status" value="1"/>
</dbReference>
<dbReference type="InterPro" id="IPR002725">
    <property type="entry name" value="YgjP-like_metallopeptidase"/>
</dbReference>
<evidence type="ECO:0000313" key="2">
    <source>
        <dbReference type="EMBL" id="NIJ07421.1"/>
    </source>
</evidence>
<dbReference type="EMBL" id="JAAOZC010000002">
    <property type="protein sequence ID" value="NIJ07421.1"/>
    <property type="molecule type" value="Genomic_DNA"/>
</dbReference>
<keyword evidence="3" id="KW-1185">Reference proteome</keyword>
<dbReference type="Proteomes" id="UP000727456">
    <property type="component" value="Unassembled WGS sequence"/>
</dbReference>
<dbReference type="RefSeq" id="WP_425057198.1">
    <property type="nucleotide sequence ID" value="NZ_JAAOZC010000002.1"/>
</dbReference>
<dbReference type="CDD" id="cd07344">
    <property type="entry name" value="M48_yhfN_like"/>
    <property type="match status" value="1"/>
</dbReference>
<proteinExistence type="predicted"/>
<evidence type="ECO:0000259" key="1">
    <source>
        <dbReference type="Pfam" id="PF01863"/>
    </source>
</evidence>
<dbReference type="InterPro" id="IPR053136">
    <property type="entry name" value="UTP_pyrophosphatase-like"/>
</dbReference>
<dbReference type="PANTHER" id="PTHR30399:SF1">
    <property type="entry name" value="UTP PYROPHOSPHATASE"/>
    <property type="match status" value="1"/>
</dbReference>
<feature type="domain" description="YgjP-like metallopeptidase" evidence="1">
    <location>
        <begin position="36"/>
        <end position="231"/>
    </location>
</feature>
<accession>A0ABX0TUZ4</accession>
<organism evidence="2 3">
    <name type="scientific">Sphingomonas vulcanisoli</name>
    <dbReference type="NCBI Taxonomy" id="1658060"/>
    <lineage>
        <taxon>Bacteria</taxon>
        <taxon>Pseudomonadati</taxon>
        <taxon>Pseudomonadota</taxon>
        <taxon>Alphaproteobacteria</taxon>
        <taxon>Sphingomonadales</taxon>
        <taxon>Sphingomonadaceae</taxon>
        <taxon>Sphingomonas</taxon>
    </lineage>
</organism>
<gene>
    <name evidence="2" type="ORF">FHS31_001017</name>
</gene>